<accession>A0AAV4H986</accession>
<name>A0AAV4H986_9GAST</name>
<feature type="domain" description="Ig-like" evidence="1">
    <location>
        <begin position="222"/>
        <end position="327"/>
    </location>
</feature>
<organism evidence="2 3">
    <name type="scientific">Elysia marginata</name>
    <dbReference type="NCBI Taxonomy" id="1093978"/>
    <lineage>
        <taxon>Eukaryota</taxon>
        <taxon>Metazoa</taxon>
        <taxon>Spiralia</taxon>
        <taxon>Lophotrochozoa</taxon>
        <taxon>Mollusca</taxon>
        <taxon>Gastropoda</taxon>
        <taxon>Heterobranchia</taxon>
        <taxon>Euthyneura</taxon>
        <taxon>Panpulmonata</taxon>
        <taxon>Sacoglossa</taxon>
        <taxon>Placobranchoidea</taxon>
        <taxon>Plakobranchidae</taxon>
        <taxon>Elysia</taxon>
    </lineage>
</organism>
<dbReference type="EMBL" id="BMAT01012571">
    <property type="protein sequence ID" value="GFR94767.1"/>
    <property type="molecule type" value="Genomic_DNA"/>
</dbReference>
<evidence type="ECO:0000259" key="1">
    <source>
        <dbReference type="PROSITE" id="PS50835"/>
    </source>
</evidence>
<comment type="caution">
    <text evidence="2">The sequence shown here is derived from an EMBL/GenBank/DDBJ whole genome shotgun (WGS) entry which is preliminary data.</text>
</comment>
<dbReference type="InterPro" id="IPR007110">
    <property type="entry name" value="Ig-like_dom"/>
</dbReference>
<evidence type="ECO:0000313" key="3">
    <source>
        <dbReference type="Proteomes" id="UP000762676"/>
    </source>
</evidence>
<dbReference type="Proteomes" id="UP000762676">
    <property type="component" value="Unassembled WGS sequence"/>
</dbReference>
<keyword evidence="3" id="KW-1185">Reference proteome</keyword>
<sequence length="346" mass="37637">MGGNITAPRSETPSSPPVFNSCFIAHRAVSVLNYRSGQLGVTCPPMAASGCKISARLPIVVRLPALIAVLLTNVPQTRGQFNFGSLYDFDLVSDVIYPVPGSEITLSCSRTEQYQRKSSNSFLNEDNVISWEVNETPVLTTTVDGQGKCKIGKPTQSGILGRRGFGQSRPLRLPNASCSDDGVTIKLTIHQWSPLRLAGDVWRCLEFPFAESTKLDLQSFVPVTNVAIKQVIDNGGQYSESRGTIVTCRTSACRPRASIDWFLQPVEGGAIRLTSALGEQVTADRDELSVTTSAILFSSDQDHGKRVYCASSNLEEQGGQGEQALVTSRNITVRVKCQWFSVRVLC</sequence>
<protein>
    <recommendedName>
        <fullName evidence="1">Ig-like domain-containing protein</fullName>
    </recommendedName>
</protein>
<dbReference type="PROSITE" id="PS50835">
    <property type="entry name" value="IG_LIKE"/>
    <property type="match status" value="1"/>
</dbReference>
<evidence type="ECO:0000313" key="2">
    <source>
        <dbReference type="EMBL" id="GFR94767.1"/>
    </source>
</evidence>
<dbReference type="InterPro" id="IPR013783">
    <property type="entry name" value="Ig-like_fold"/>
</dbReference>
<proteinExistence type="predicted"/>
<dbReference type="Gene3D" id="2.60.40.10">
    <property type="entry name" value="Immunoglobulins"/>
    <property type="match status" value="1"/>
</dbReference>
<reference evidence="2 3" key="1">
    <citation type="journal article" date="2021" name="Elife">
        <title>Chloroplast acquisition without the gene transfer in kleptoplastic sea slugs, Plakobranchus ocellatus.</title>
        <authorList>
            <person name="Maeda T."/>
            <person name="Takahashi S."/>
            <person name="Yoshida T."/>
            <person name="Shimamura S."/>
            <person name="Takaki Y."/>
            <person name="Nagai Y."/>
            <person name="Toyoda A."/>
            <person name="Suzuki Y."/>
            <person name="Arimoto A."/>
            <person name="Ishii H."/>
            <person name="Satoh N."/>
            <person name="Nishiyama T."/>
            <person name="Hasebe M."/>
            <person name="Maruyama T."/>
            <person name="Minagawa J."/>
            <person name="Obokata J."/>
            <person name="Shigenobu S."/>
        </authorList>
    </citation>
    <scope>NUCLEOTIDE SEQUENCE [LARGE SCALE GENOMIC DNA]</scope>
</reference>
<dbReference type="AlphaFoldDB" id="A0AAV4H986"/>
<gene>
    <name evidence="2" type="ORF">ElyMa_006257500</name>
</gene>